<dbReference type="SUPFAM" id="SSF143447">
    <property type="entry name" value="AMMECR1-like"/>
    <property type="match status" value="1"/>
</dbReference>
<dbReference type="AlphaFoldDB" id="A0A7C4AQD3"/>
<dbReference type="Gene3D" id="3.30.1490.150">
    <property type="entry name" value="Hypothetical protein ph0010, domain 2"/>
    <property type="match status" value="1"/>
</dbReference>
<dbReference type="InterPro" id="IPR027485">
    <property type="entry name" value="AMMECR1_N"/>
</dbReference>
<dbReference type="NCBIfam" id="TIGR04335">
    <property type="entry name" value="AmmeMemoSam_A"/>
    <property type="match status" value="1"/>
</dbReference>
<gene>
    <name evidence="2" type="primary">amrA</name>
    <name evidence="2" type="ORF">ENV54_01250</name>
</gene>
<dbReference type="Pfam" id="PF01871">
    <property type="entry name" value="AMMECR1"/>
    <property type="match status" value="1"/>
</dbReference>
<dbReference type="InterPro" id="IPR027623">
    <property type="entry name" value="AmmeMemoSam_A"/>
</dbReference>
<dbReference type="InterPro" id="IPR023472">
    <property type="entry name" value="Uncharacterised_MJ0810"/>
</dbReference>
<evidence type="ECO:0000259" key="1">
    <source>
        <dbReference type="PROSITE" id="PS51112"/>
    </source>
</evidence>
<dbReference type="InterPro" id="IPR023473">
    <property type="entry name" value="AMMECR1"/>
</dbReference>
<reference evidence="2" key="1">
    <citation type="journal article" date="2020" name="mSystems">
        <title>Genome- and Community-Level Interaction Insights into Carbon Utilization and Element Cycling Functions of Hydrothermarchaeota in Hydrothermal Sediment.</title>
        <authorList>
            <person name="Zhou Z."/>
            <person name="Liu Y."/>
            <person name="Xu W."/>
            <person name="Pan J."/>
            <person name="Luo Z.H."/>
            <person name="Li M."/>
        </authorList>
    </citation>
    <scope>NUCLEOTIDE SEQUENCE [LARGE SCALE GENOMIC DNA]</scope>
    <source>
        <strain evidence="2">SpSt-769</strain>
    </source>
</reference>
<organism evidence="2">
    <name type="scientific">Desulfomonile tiedjei</name>
    <dbReference type="NCBI Taxonomy" id="2358"/>
    <lineage>
        <taxon>Bacteria</taxon>
        <taxon>Pseudomonadati</taxon>
        <taxon>Thermodesulfobacteriota</taxon>
        <taxon>Desulfomonilia</taxon>
        <taxon>Desulfomonilales</taxon>
        <taxon>Desulfomonilaceae</taxon>
        <taxon>Desulfomonile</taxon>
    </lineage>
</organism>
<proteinExistence type="inferred from homology"/>
<evidence type="ECO:0000313" key="2">
    <source>
        <dbReference type="EMBL" id="HGH59904.1"/>
    </source>
</evidence>
<dbReference type="PANTHER" id="PTHR13016">
    <property type="entry name" value="AMMECR1 HOMOLOG"/>
    <property type="match status" value="1"/>
</dbReference>
<dbReference type="Gene3D" id="3.30.700.20">
    <property type="entry name" value="Hypothetical protein ph0010, domain 1"/>
    <property type="match status" value="1"/>
</dbReference>
<dbReference type="HAMAP" id="MF_00645">
    <property type="entry name" value="AMMECR1"/>
    <property type="match status" value="1"/>
</dbReference>
<accession>A0A7C4AQD3</accession>
<comment type="caution">
    <text evidence="2">The sequence shown here is derived from an EMBL/GenBank/DDBJ whole genome shotgun (WGS) entry which is preliminary data.</text>
</comment>
<sequence length="189" mass="21029">MSPREEKVGVDLGLSPEEKRVLRHIARSTIENATQGRTTAPVPSDSAKLNERYGAFVTLYKKGMLRGCIGTLESNKPLYQTVSDMAKAAALRDPRFRPVTPDELPYLDLEISVLTPLEEIESPDEIKVGVHGLLISKGNRSGLLLPQVASERNWDTITFLEETCRKAGLPKDAWKEEGTRIYVFSADVF</sequence>
<dbReference type="PROSITE" id="PS51112">
    <property type="entry name" value="AMMECR1"/>
    <property type="match status" value="1"/>
</dbReference>
<dbReference type="InterPro" id="IPR002733">
    <property type="entry name" value="AMMECR1_domain"/>
</dbReference>
<protein>
    <submittedName>
        <fullName evidence="2">AmmeMemoRadiSam system protein A</fullName>
    </submittedName>
</protein>
<dbReference type="PANTHER" id="PTHR13016:SF0">
    <property type="entry name" value="AMME SYNDROME CANDIDATE GENE 1 PROTEIN"/>
    <property type="match status" value="1"/>
</dbReference>
<dbReference type="InterPro" id="IPR036071">
    <property type="entry name" value="AMMECR1_dom_sf"/>
</dbReference>
<name>A0A7C4AQD3_9BACT</name>
<feature type="domain" description="AMMECR1" evidence="1">
    <location>
        <begin position="17"/>
        <end position="189"/>
    </location>
</feature>
<dbReference type="NCBIfam" id="TIGR00296">
    <property type="entry name" value="TIGR00296 family protein"/>
    <property type="match status" value="1"/>
</dbReference>
<dbReference type="EMBL" id="DTGT01000038">
    <property type="protein sequence ID" value="HGH59904.1"/>
    <property type="molecule type" value="Genomic_DNA"/>
</dbReference>